<evidence type="ECO:0000256" key="2">
    <source>
        <dbReference type="SAM" id="Phobius"/>
    </source>
</evidence>
<reference evidence="3 4" key="1">
    <citation type="journal article" date="2009" name="Stand. Genomic Sci.">
        <title>Complete genome sequence of Pirellula staleyi type strain (ATCC 27377).</title>
        <authorList>
            <person name="Clum A."/>
            <person name="Tindall B.J."/>
            <person name="Sikorski J."/>
            <person name="Ivanova N."/>
            <person name="Mavrommatis K."/>
            <person name="Lucas S."/>
            <person name="Glavina del Rio T."/>
            <person name="Nolan M."/>
            <person name="Chen F."/>
            <person name="Tice H."/>
            <person name="Pitluck S."/>
            <person name="Cheng J.F."/>
            <person name="Chertkov O."/>
            <person name="Brettin T."/>
            <person name="Han C."/>
            <person name="Detter J.C."/>
            <person name="Kuske C."/>
            <person name="Bruce D."/>
            <person name="Goodwin L."/>
            <person name="Ovchinikova G."/>
            <person name="Pati A."/>
            <person name="Mikhailova N."/>
            <person name="Chen A."/>
            <person name="Palaniappan K."/>
            <person name="Land M."/>
            <person name="Hauser L."/>
            <person name="Chang Y.J."/>
            <person name="Jeffries C.D."/>
            <person name="Chain P."/>
            <person name="Rohde M."/>
            <person name="Goker M."/>
            <person name="Bristow J."/>
            <person name="Eisen J.A."/>
            <person name="Markowitz V."/>
            <person name="Hugenholtz P."/>
            <person name="Kyrpides N.C."/>
            <person name="Klenk H.P."/>
            <person name="Lapidus A."/>
        </authorList>
    </citation>
    <scope>NUCLEOTIDE SEQUENCE [LARGE SCALE GENOMIC DNA]</scope>
    <source>
        <strain evidence="4">ATCC 27377 / DSM 6068 / ICPB 4128</strain>
    </source>
</reference>
<dbReference type="OrthoDB" id="9786218at2"/>
<feature type="transmembrane region" description="Helical" evidence="2">
    <location>
        <begin position="218"/>
        <end position="235"/>
    </location>
</feature>
<evidence type="ECO:0000313" key="3">
    <source>
        <dbReference type="EMBL" id="ADB16794.1"/>
    </source>
</evidence>
<feature type="transmembrane region" description="Helical" evidence="2">
    <location>
        <begin position="90"/>
        <end position="110"/>
    </location>
</feature>
<keyword evidence="2" id="KW-0472">Membrane</keyword>
<feature type="compositionally biased region" description="Polar residues" evidence="1">
    <location>
        <begin position="584"/>
        <end position="594"/>
    </location>
</feature>
<feature type="transmembrane region" description="Helical" evidence="2">
    <location>
        <begin position="117"/>
        <end position="138"/>
    </location>
</feature>
<gene>
    <name evidence="3" type="ordered locus">Psta_2120</name>
</gene>
<sequence precursor="true">MTQPSSTKESFLARYLDRAVLVVVVMAGLVAMSLNVADPDLWGHIQYGHDALQSGLPATTTYSYLAEGYPWINHEIVAEFTLALVNDTGGGTLLLVSKALAALFVLLCVVRACRKQGAGLVVTAVLTLLVAVGLGNHWSLRPQLFSYVFFTLMLVIIDEAFQGWDFSYELLLRKVTAYLRGTTPPSESFTLHYSGLRLRLLWLLPFLMIAWTNAHGGFLAGLCVLIAILCLRSVEAILVKGRAAQGLLLRFGLMIVASCTATFLNPYGPGFHRWLYDDLKVPRPEIVEWRAPDFSDPQMYPFLLLIAVFAICLALSPARRDWAKQIVLALVLWQAMSHLRHASFFTIAVGLWLPGLFQAACARIGIGRDQTSMAGSMNRFGRAALACGVAIALLICSTQLATRLTNLRVQKHVFPVSAVQYISEQGLTGRMVCTFNWAQYVLAAVGPAPGRTDGILVQVDGRCRTSYSQEMLDMHFDFILGPAHPDQRFRDPASGPYDPARSLKEGHPDLVLIHRSQEPSVDVMHAHRDQWTLLYQDELAQLWGRKARYDLPTSPYYLAENRRSITETKQQGDHPWPAIFPYRKNSSTQLASDE</sequence>
<dbReference type="KEGG" id="psl:Psta_2120"/>
<dbReference type="eggNOG" id="COG1287">
    <property type="taxonomic scope" value="Bacteria"/>
</dbReference>
<evidence type="ECO:0000256" key="1">
    <source>
        <dbReference type="SAM" id="MobiDB-lite"/>
    </source>
</evidence>
<feature type="transmembrane region" description="Helical" evidence="2">
    <location>
        <begin position="20"/>
        <end position="37"/>
    </location>
</feature>
<feature type="transmembrane region" description="Helical" evidence="2">
    <location>
        <begin position="299"/>
        <end position="318"/>
    </location>
</feature>
<accession>D2R1S5</accession>
<protein>
    <recommendedName>
        <fullName evidence="5">Glycosyltransferase RgtA/B/C/D-like domain-containing protein</fullName>
    </recommendedName>
</protein>
<feature type="transmembrane region" description="Helical" evidence="2">
    <location>
        <begin position="380"/>
        <end position="401"/>
    </location>
</feature>
<name>D2R1S5_PIRSD</name>
<organism evidence="3 4">
    <name type="scientific">Pirellula staleyi (strain ATCC 27377 / DSM 6068 / ICPB 4128)</name>
    <name type="common">Pirella staleyi</name>
    <dbReference type="NCBI Taxonomy" id="530564"/>
    <lineage>
        <taxon>Bacteria</taxon>
        <taxon>Pseudomonadati</taxon>
        <taxon>Planctomycetota</taxon>
        <taxon>Planctomycetia</taxon>
        <taxon>Pirellulales</taxon>
        <taxon>Pirellulaceae</taxon>
        <taxon>Pirellula</taxon>
    </lineage>
</organism>
<evidence type="ECO:0008006" key="5">
    <source>
        <dbReference type="Google" id="ProtNLM"/>
    </source>
</evidence>
<keyword evidence="4" id="KW-1185">Reference proteome</keyword>
<feature type="region of interest" description="Disordered" evidence="1">
    <location>
        <begin position="567"/>
        <end position="594"/>
    </location>
</feature>
<proteinExistence type="predicted"/>
<keyword evidence="2" id="KW-0812">Transmembrane</keyword>
<dbReference type="AlphaFoldDB" id="D2R1S5"/>
<dbReference type="STRING" id="530564.Psta_2120"/>
<keyword evidence="2" id="KW-1133">Transmembrane helix</keyword>
<evidence type="ECO:0000313" key="4">
    <source>
        <dbReference type="Proteomes" id="UP000001887"/>
    </source>
</evidence>
<feature type="transmembrane region" description="Helical" evidence="2">
    <location>
        <begin position="247"/>
        <end position="267"/>
    </location>
</feature>
<dbReference type="Proteomes" id="UP000001887">
    <property type="component" value="Chromosome"/>
</dbReference>
<dbReference type="EMBL" id="CP001848">
    <property type="protein sequence ID" value="ADB16794.1"/>
    <property type="molecule type" value="Genomic_DNA"/>
</dbReference>
<dbReference type="HOGENOM" id="CLU_033063_0_0_0"/>